<organism evidence="1 2">
    <name type="scientific">Desulforamulus profundi</name>
    <dbReference type="NCBI Taxonomy" id="1383067"/>
    <lineage>
        <taxon>Bacteria</taxon>
        <taxon>Bacillati</taxon>
        <taxon>Bacillota</taxon>
        <taxon>Clostridia</taxon>
        <taxon>Eubacteriales</taxon>
        <taxon>Peptococcaceae</taxon>
        <taxon>Desulforamulus</taxon>
    </lineage>
</organism>
<evidence type="ECO:0000313" key="2">
    <source>
        <dbReference type="Proteomes" id="UP000222564"/>
    </source>
</evidence>
<name>A0A2C6M9A4_9FIRM</name>
<dbReference type="AlphaFoldDB" id="A0A2C6M9A4"/>
<accession>A0A2C6M9A4</accession>
<protein>
    <submittedName>
        <fullName evidence="1">Uncharacterized protein</fullName>
    </submittedName>
</protein>
<evidence type="ECO:0000313" key="1">
    <source>
        <dbReference type="EMBL" id="PHJ37719.1"/>
    </source>
</evidence>
<dbReference type="RefSeq" id="WP_099083507.1">
    <property type="nucleotide sequence ID" value="NZ_AWQQ01000086.1"/>
</dbReference>
<dbReference type="OrthoDB" id="1819208at2"/>
<reference evidence="1 2" key="1">
    <citation type="submission" date="2013-09" db="EMBL/GenBank/DDBJ databases">
        <title>Biodegradation of hydrocarbons in the deep terrestrial subsurface : characterization of a microbial consortium composed of two Desulfotomaculum species originating from a deep geological formation.</title>
        <authorList>
            <person name="Aullo T."/>
            <person name="Berlendis S."/>
            <person name="Lascourreges J.-F."/>
            <person name="Dessort D."/>
            <person name="Saint-Laurent S."/>
            <person name="Schraauwers B."/>
            <person name="Mas J."/>
            <person name="Magot M."/>
            <person name="Ranchou-Peyruse A."/>
        </authorList>
    </citation>
    <scope>NUCLEOTIDE SEQUENCE [LARGE SCALE GENOMIC DNA]</scope>
    <source>
        <strain evidence="1 2">Bs107</strain>
    </source>
</reference>
<dbReference type="Proteomes" id="UP000222564">
    <property type="component" value="Unassembled WGS sequence"/>
</dbReference>
<comment type="caution">
    <text evidence="1">The sequence shown here is derived from an EMBL/GenBank/DDBJ whole genome shotgun (WGS) entry which is preliminary data.</text>
</comment>
<keyword evidence="2" id="KW-1185">Reference proteome</keyword>
<sequence length="89" mass="9501">MNKVAVADGVNVLMVGAGHSGTGWDSIKLAINGKFGNPDLAYRIVLGAGPDSDMVKEGQIRDKALCPNGMKRWVMDPEAWKITSVTSNK</sequence>
<proteinExistence type="predicted"/>
<gene>
    <name evidence="1" type="ORF">P378_14240</name>
</gene>
<dbReference type="EMBL" id="AWQQ01000086">
    <property type="protein sequence ID" value="PHJ37719.1"/>
    <property type="molecule type" value="Genomic_DNA"/>
</dbReference>